<dbReference type="OMA" id="SYCEVCE"/>
<dbReference type="GO" id="GO:0019706">
    <property type="term" value="F:protein-cysteine S-palmitoyltransferase activity"/>
    <property type="evidence" value="ECO:0007669"/>
    <property type="project" value="UniProtKB-EC"/>
</dbReference>
<evidence type="ECO:0000256" key="5">
    <source>
        <dbReference type="ARBA" id="ARBA00023136"/>
    </source>
</evidence>
<dbReference type="Pfam" id="PF01529">
    <property type="entry name" value="DHHC"/>
    <property type="match status" value="1"/>
</dbReference>
<evidence type="ECO:0000259" key="8">
    <source>
        <dbReference type="Pfam" id="PF01529"/>
    </source>
</evidence>
<dbReference type="GO" id="GO:0016020">
    <property type="term" value="C:membrane"/>
    <property type="evidence" value="ECO:0007669"/>
    <property type="project" value="UniProtKB-SubCell"/>
</dbReference>
<dbReference type="Proteomes" id="UP000821853">
    <property type="component" value="Chromosome 3"/>
</dbReference>
<feature type="transmembrane region" description="Helical" evidence="7">
    <location>
        <begin position="39"/>
        <end position="57"/>
    </location>
</feature>
<feature type="domain" description="Palmitoyltransferase DHHC" evidence="8">
    <location>
        <begin position="116"/>
        <end position="236"/>
    </location>
</feature>
<keyword evidence="6 7" id="KW-0012">Acyltransferase</keyword>
<evidence type="ECO:0000256" key="2">
    <source>
        <dbReference type="ARBA" id="ARBA00022679"/>
    </source>
</evidence>
<evidence type="ECO:0000256" key="1">
    <source>
        <dbReference type="ARBA" id="ARBA00004141"/>
    </source>
</evidence>
<sequence length="298" mass="33643">MGVAGCISWAPVMASVVLYLWVYYAYVFSFCGSVVKDDAPRYALLVGFHLLLALCLWSDLVTVVTPVPAVPAYFSLTDVDLELLEEARTQKARKGFLEILGRARGVLTRSMDGSVNYCEVCRRIKPDRTHHCSMCRQCVPKMDHHCPWFNNCVCFSTYKAFVLTNFYILLLAIYTIFTAGVYWGQVPWNSTDVTGPTLHVSGLVLIAVCFCLSIGLFFFYHATLVALNRTTLESLRSPRFVDKDDTFNIGCYNNFVEVFGGRPHLWLLPVFSSIGDGSRFPTKLHPDNRERYRPAAIV</sequence>
<proteinExistence type="inferred from homology"/>
<dbReference type="PANTHER" id="PTHR12246">
    <property type="entry name" value="PALMITOYLTRANSFERASE ZDHHC16"/>
    <property type="match status" value="1"/>
</dbReference>
<reference evidence="9 10" key="1">
    <citation type="journal article" date="2020" name="Cell">
        <title>Large-Scale Comparative Analyses of Tick Genomes Elucidate Their Genetic Diversity and Vector Capacities.</title>
        <authorList>
            <consortium name="Tick Genome and Microbiome Consortium (TIGMIC)"/>
            <person name="Jia N."/>
            <person name="Wang J."/>
            <person name="Shi W."/>
            <person name="Du L."/>
            <person name="Sun Y."/>
            <person name="Zhan W."/>
            <person name="Jiang J.F."/>
            <person name="Wang Q."/>
            <person name="Zhang B."/>
            <person name="Ji P."/>
            <person name="Bell-Sakyi L."/>
            <person name="Cui X.M."/>
            <person name="Yuan T.T."/>
            <person name="Jiang B.G."/>
            <person name="Yang W.F."/>
            <person name="Lam T.T."/>
            <person name="Chang Q.C."/>
            <person name="Ding S.J."/>
            <person name="Wang X.J."/>
            <person name="Zhu J.G."/>
            <person name="Ruan X.D."/>
            <person name="Zhao L."/>
            <person name="Wei J.T."/>
            <person name="Ye R.Z."/>
            <person name="Que T.C."/>
            <person name="Du C.H."/>
            <person name="Zhou Y.H."/>
            <person name="Cheng J.X."/>
            <person name="Dai P.F."/>
            <person name="Guo W.B."/>
            <person name="Han X.H."/>
            <person name="Huang E.J."/>
            <person name="Li L.F."/>
            <person name="Wei W."/>
            <person name="Gao Y.C."/>
            <person name="Liu J.Z."/>
            <person name="Shao H.Z."/>
            <person name="Wang X."/>
            <person name="Wang C.C."/>
            <person name="Yang T.C."/>
            <person name="Huo Q.B."/>
            <person name="Li W."/>
            <person name="Chen H.Y."/>
            <person name="Chen S.E."/>
            <person name="Zhou L.G."/>
            <person name="Ni X.B."/>
            <person name="Tian J.H."/>
            <person name="Sheng Y."/>
            <person name="Liu T."/>
            <person name="Pan Y.S."/>
            <person name="Xia L.Y."/>
            <person name="Li J."/>
            <person name="Zhao F."/>
            <person name="Cao W.C."/>
        </authorList>
    </citation>
    <scope>NUCLEOTIDE SEQUENCE [LARGE SCALE GENOMIC DNA]</scope>
    <source>
        <strain evidence="9">HaeL-2018</strain>
    </source>
</reference>
<keyword evidence="2 7" id="KW-0808">Transferase</keyword>
<keyword evidence="10" id="KW-1185">Reference proteome</keyword>
<protein>
    <recommendedName>
        <fullName evidence="7">Palmitoyltransferase</fullName>
        <ecNumber evidence="7">2.3.1.225</ecNumber>
    </recommendedName>
</protein>
<dbReference type="AlphaFoldDB" id="A0A9J6G4S8"/>
<keyword evidence="4 7" id="KW-1133">Transmembrane helix</keyword>
<dbReference type="EC" id="2.3.1.225" evidence="7"/>
<dbReference type="PROSITE" id="PS50216">
    <property type="entry name" value="DHHC"/>
    <property type="match status" value="1"/>
</dbReference>
<dbReference type="VEuPathDB" id="VectorBase:HLOH_055254"/>
<comment type="caution">
    <text evidence="9">The sequence shown here is derived from an EMBL/GenBank/DDBJ whole genome shotgun (WGS) entry which is preliminary data.</text>
</comment>
<comment type="similarity">
    <text evidence="7">Belongs to the DHHC palmitoyltransferase family.</text>
</comment>
<dbReference type="EMBL" id="JABSTR010000005">
    <property type="protein sequence ID" value="KAH9370514.1"/>
    <property type="molecule type" value="Genomic_DNA"/>
</dbReference>
<organism evidence="9 10">
    <name type="scientific">Haemaphysalis longicornis</name>
    <name type="common">Bush tick</name>
    <dbReference type="NCBI Taxonomy" id="44386"/>
    <lineage>
        <taxon>Eukaryota</taxon>
        <taxon>Metazoa</taxon>
        <taxon>Ecdysozoa</taxon>
        <taxon>Arthropoda</taxon>
        <taxon>Chelicerata</taxon>
        <taxon>Arachnida</taxon>
        <taxon>Acari</taxon>
        <taxon>Parasitiformes</taxon>
        <taxon>Ixodida</taxon>
        <taxon>Ixodoidea</taxon>
        <taxon>Ixodidae</taxon>
        <taxon>Haemaphysalinae</taxon>
        <taxon>Haemaphysalis</taxon>
    </lineage>
</organism>
<evidence type="ECO:0000256" key="7">
    <source>
        <dbReference type="RuleBase" id="RU079119"/>
    </source>
</evidence>
<evidence type="ECO:0000256" key="3">
    <source>
        <dbReference type="ARBA" id="ARBA00022692"/>
    </source>
</evidence>
<evidence type="ECO:0000256" key="4">
    <source>
        <dbReference type="ARBA" id="ARBA00022989"/>
    </source>
</evidence>
<accession>A0A9J6G4S8</accession>
<comment type="catalytic activity">
    <reaction evidence="7">
        <text>L-cysteinyl-[protein] + hexadecanoyl-CoA = S-hexadecanoyl-L-cysteinyl-[protein] + CoA</text>
        <dbReference type="Rhea" id="RHEA:36683"/>
        <dbReference type="Rhea" id="RHEA-COMP:10131"/>
        <dbReference type="Rhea" id="RHEA-COMP:11032"/>
        <dbReference type="ChEBI" id="CHEBI:29950"/>
        <dbReference type="ChEBI" id="CHEBI:57287"/>
        <dbReference type="ChEBI" id="CHEBI:57379"/>
        <dbReference type="ChEBI" id="CHEBI:74151"/>
        <dbReference type="EC" id="2.3.1.225"/>
    </reaction>
</comment>
<keyword evidence="5 7" id="KW-0472">Membrane</keyword>
<dbReference type="InterPro" id="IPR001594">
    <property type="entry name" value="Palmitoyltrfase_DHHC"/>
</dbReference>
<comment type="subcellular location">
    <subcellularLocation>
        <location evidence="1">Membrane</location>
        <topology evidence="1">Multi-pass membrane protein</topology>
    </subcellularLocation>
</comment>
<feature type="transmembrane region" description="Helical" evidence="7">
    <location>
        <begin position="203"/>
        <end position="227"/>
    </location>
</feature>
<feature type="transmembrane region" description="Helical" evidence="7">
    <location>
        <begin position="166"/>
        <end position="183"/>
    </location>
</feature>
<keyword evidence="3 7" id="KW-0812">Transmembrane</keyword>
<evidence type="ECO:0000313" key="9">
    <source>
        <dbReference type="EMBL" id="KAH9370514.1"/>
    </source>
</evidence>
<dbReference type="InterPro" id="IPR039859">
    <property type="entry name" value="PFA4/ZDH16/20/ERF2-like"/>
</dbReference>
<feature type="transmembrane region" description="Helical" evidence="7">
    <location>
        <begin position="7"/>
        <end position="27"/>
    </location>
</feature>
<comment type="domain">
    <text evidence="7">The DHHC domain is required for palmitoyltransferase activity.</text>
</comment>
<gene>
    <name evidence="9" type="ORF">HPB48_020526</name>
</gene>
<evidence type="ECO:0000256" key="6">
    <source>
        <dbReference type="ARBA" id="ARBA00023315"/>
    </source>
</evidence>
<dbReference type="OrthoDB" id="9909019at2759"/>
<name>A0A9J6G4S8_HAELO</name>
<evidence type="ECO:0000313" key="10">
    <source>
        <dbReference type="Proteomes" id="UP000821853"/>
    </source>
</evidence>